<feature type="non-terminal residue" evidence="2">
    <location>
        <position position="1"/>
    </location>
</feature>
<dbReference type="Proteomes" id="UP000050852">
    <property type="component" value="Unassembled WGS sequence"/>
</dbReference>
<dbReference type="EMBL" id="JYLN01000033">
    <property type="protein sequence ID" value="KRP64772.1"/>
    <property type="molecule type" value="Genomic_DNA"/>
</dbReference>
<protein>
    <submittedName>
        <fullName evidence="2">Filamentous hemagglutinin</fullName>
    </submittedName>
</protein>
<dbReference type="GO" id="GO:0003824">
    <property type="term" value="F:catalytic activity"/>
    <property type="evidence" value="ECO:0007669"/>
    <property type="project" value="UniProtKB-ARBA"/>
</dbReference>
<feature type="non-terminal residue" evidence="2">
    <location>
        <position position="421"/>
    </location>
</feature>
<dbReference type="Pfam" id="PF04830">
    <property type="entry name" value="DUF637"/>
    <property type="match status" value="1"/>
</dbReference>
<evidence type="ECO:0000259" key="1">
    <source>
        <dbReference type="Pfam" id="PF04830"/>
    </source>
</evidence>
<dbReference type="RefSeq" id="WP_209445933.1">
    <property type="nucleotide sequence ID" value="NZ_JYLN01000033.1"/>
</dbReference>
<dbReference type="InterPro" id="IPR006915">
    <property type="entry name" value="DUF637_hemagglutn_put"/>
</dbReference>
<organism evidence="2 3">
    <name type="scientific">Pseudomonas paralactis</name>
    <dbReference type="NCBI Taxonomy" id="1615673"/>
    <lineage>
        <taxon>Bacteria</taxon>
        <taxon>Pseudomonadati</taxon>
        <taxon>Pseudomonadota</taxon>
        <taxon>Gammaproteobacteria</taxon>
        <taxon>Pseudomonadales</taxon>
        <taxon>Pseudomonadaceae</taxon>
        <taxon>Pseudomonas</taxon>
    </lineage>
</organism>
<comment type="caution">
    <text evidence="2">The sequence shown here is derived from an EMBL/GenBank/DDBJ whole genome shotgun (WGS) entry which is preliminary data.</text>
</comment>
<accession>A0A0R3A290</accession>
<gene>
    <name evidence="2" type="ORF">TX23_26665</name>
</gene>
<dbReference type="InterPro" id="IPR025157">
    <property type="entry name" value="Hemagglutinin_rpt"/>
</dbReference>
<reference evidence="2 3" key="1">
    <citation type="submission" date="2015-02" db="EMBL/GenBank/DDBJ databases">
        <title>Two Pseudomonas sp. nov., isolated from raw milk.</title>
        <authorList>
            <person name="Wenning M."/>
            <person name="von Neubeck M."/>
            <person name="Huptas C."/>
            <person name="Scherer S."/>
        </authorList>
    </citation>
    <scope>NUCLEOTIDE SEQUENCE [LARGE SCALE GENOMIC DNA]</scope>
    <source>
        <strain evidence="2 3">DSM 29164</strain>
    </source>
</reference>
<sequence length="421" mass="43777">DRFIFFESGRDINAIASQIDAKRDIAMAATENLTLSSAADEQHSAYKSKKLKVQEDHVSQVSTSVTAGGDINLTAGNDLALISSRITAGDEAYLVAGDKLELLAAQDSDYSLYDMKKKGSWGSKKTQRDEVTDVKNVGSEIKTGGDLTLESGGDQKYQAAKLDSGGDIAIVSDGAVEFEAVKDLHQESHEKSKGDAFWTSSKGKGNTDETLRQTEMVAEGNIAIKAVEGLKIDVRQVNEQTVSQSIDAMVKADPQLAWIKDAEARGDVDWRQVKEIHDSFKYSNSGLGPASQIIIAIVMAAVVGPLAAGAAASAGAGVGVAAGAGAVAAGAATNATVSVVNNRGNLGAVLKDVTSSDAMKGYVIAGVTAGMTAAYFGDWTGTQTNTITGKVTTPGLLNTWSGVGKFAANQTLQSGTSMLLS</sequence>
<proteinExistence type="predicted"/>
<feature type="domain" description="DUF637" evidence="1">
    <location>
        <begin position="324"/>
        <end position="417"/>
    </location>
</feature>
<dbReference type="AlphaFoldDB" id="A0A0R3A290"/>
<name>A0A0R3A290_9PSED</name>
<evidence type="ECO:0000313" key="2">
    <source>
        <dbReference type="EMBL" id="KRP64772.1"/>
    </source>
</evidence>
<dbReference type="Pfam" id="PF13332">
    <property type="entry name" value="Fil_haemagg_2"/>
    <property type="match status" value="3"/>
</dbReference>
<evidence type="ECO:0000313" key="3">
    <source>
        <dbReference type="Proteomes" id="UP000050852"/>
    </source>
</evidence>